<evidence type="ECO:0000256" key="6">
    <source>
        <dbReference type="ARBA" id="ARBA00022884"/>
    </source>
</evidence>
<dbReference type="GO" id="GO:0003729">
    <property type="term" value="F:mRNA binding"/>
    <property type="evidence" value="ECO:0007669"/>
    <property type="project" value="InterPro"/>
</dbReference>
<name>A0A2H0UKQ4_9BACT</name>
<proteinExistence type="inferred from homology"/>
<keyword evidence="7" id="KW-0346">Stress response</keyword>
<dbReference type="Gene3D" id="3.30.920.30">
    <property type="entry name" value="Hypothetical protein"/>
    <property type="match status" value="1"/>
</dbReference>
<evidence type="ECO:0000256" key="8">
    <source>
        <dbReference type="SAM" id="MobiDB-lite"/>
    </source>
</evidence>
<comment type="similarity">
    <text evidence="1">Belongs to the HicA mRNA interferase family.</text>
</comment>
<evidence type="ECO:0000256" key="4">
    <source>
        <dbReference type="ARBA" id="ARBA00022759"/>
    </source>
</evidence>
<keyword evidence="5" id="KW-0378">Hydrolase</keyword>
<dbReference type="AlphaFoldDB" id="A0A2H0UKQ4"/>
<dbReference type="GO" id="GO:0016787">
    <property type="term" value="F:hydrolase activity"/>
    <property type="evidence" value="ECO:0007669"/>
    <property type="project" value="UniProtKB-KW"/>
</dbReference>
<keyword evidence="3" id="KW-0540">Nuclease</keyword>
<dbReference type="Proteomes" id="UP000229526">
    <property type="component" value="Unassembled WGS sequence"/>
</dbReference>
<evidence type="ECO:0000313" key="9">
    <source>
        <dbReference type="EMBL" id="PIR86988.1"/>
    </source>
</evidence>
<sequence length="90" mass="10604">MKPNTESRNHRRWQSNSRKTNGFPLVFTKTKRVTLIKHIRKSGCVFVREGAKHSLFFNPSNHRFSTVPRHTEIDKFLARKICRDLGIIEV</sequence>
<feature type="region of interest" description="Disordered" evidence="8">
    <location>
        <begin position="1"/>
        <end position="21"/>
    </location>
</feature>
<evidence type="ECO:0000256" key="1">
    <source>
        <dbReference type="ARBA" id="ARBA00006620"/>
    </source>
</evidence>
<comment type="caution">
    <text evidence="9">The sequence shown here is derived from an EMBL/GenBank/DDBJ whole genome shotgun (WGS) entry which is preliminary data.</text>
</comment>
<evidence type="ECO:0000256" key="2">
    <source>
        <dbReference type="ARBA" id="ARBA00022649"/>
    </source>
</evidence>
<keyword evidence="6" id="KW-0694">RNA-binding</keyword>
<organism evidence="9 10">
    <name type="scientific">Candidatus Harrisonbacteria bacterium CG10_big_fil_rev_8_21_14_0_10_49_15</name>
    <dbReference type="NCBI Taxonomy" id="1974587"/>
    <lineage>
        <taxon>Bacteria</taxon>
        <taxon>Candidatus Harrisoniibacteriota</taxon>
    </lineage>
</organism>
<dbReference type="EMBL" id="PFBD01000022">
    <property type="protein sequence ID" value="PIR86988.1"/>
    <property type="molecule type" value="Genomic_DNA"/>
</dbReference>
<evidence type="ECO:0000256" key="7">
    <source>
        <dbReference type="ARBA" id="ARBA00023016"/>
    </source>
</evidence>
<reference evidence="10" key="1">
    <citation type="submission" date="2017-09" db="EMBL/GenBank/DDBJ databases">
        <title>Depth-based differentiation of microbial function through sediment-hosted aquifers and enrichment of novel symbionts in the deep terrestrial subsurface.</title>
        <authorList>
            <person name="Probst A.J."/>
            <person name="Ladd B."/>
            <person name="Jarett J.K."/>
            <person name="Geller-Mcgrath D.E."/>
            <person name="Sieber C.M.K."/>
            <person name="Emerson J.B."/>
            <person name="Anantharaman K."/>
            <person name="Thomas B.C."/>
            <person name="Malmstrom R."/>
            <person name="Stieglmeier M."/>
            <person name="Klingl A."/>
            <person name="Woyke T."/>
            <person name="Ryan C.M."/>
            <person name="Banfield J.F."/>
        </authorList>
    </citation>
    <scope>NUCLEOTIDE SEQUENCE [LARGE SCALE GENOMIC DNA]</scope>
</reference>
<dbReference type="SUPFAM" id="SSF54786">
    <property type="entry name" value="YcfA/nrd intein domain"/>
    <property type="match status" value="1"/>
</dbReference>
<evidence type="ECO:0000256" key="5">
    <source>
        <dbReference type="ARBA" id="ARBA00022801"/>
    </source>
</evidence>
<accession>A0A2H0UKQ4</accession>
<dbReference type="InterPro" id="IPR012933">
    <property type="entry name" value="HicA_mRNA_interferase"/>
</dbReference>
<evidence type="ECO:0000256" key="3">
    <source>
        <dbReference type="ARBA" id="ARBA00022722"/>
    </source>
</evidence>
<gene>
    <name evidence="9" type="ORF">COU11_02890</name>
</gene>
<keyword evidence="4" id="KW-0255">Endonuclease</keyword>
<evidence type="ECO:0008006" key="11">
    <source>
        <dbReference type="Google" id="ProtNLM"/>
    </source>
</evidence>
<dbReference type="InterPro" id="IPR038570">
    <property type="entry name" value="HicA_sf"/>
</dbReference>
<dbReference type="Pfam" id="PF07927">
    <property type="entry name" value="HicA_toxin"/>
    <property type="match status" value="1"/>
</dbReference>
<evidence type="ECO:0000313" key="10">
    <source>
        <dbReference type="Proteomes" id="UP000229526"/>
    </source>
</evidence>
<keyword evidence="2" id="KW-1277">Toxin-antitoxin system</keyword>
<dbReference type="GO" id="GO:0004519">
    <property type="term" value="F:endonuclease activity"/>
    <property type="evidence" value="ECO:0007669"/>
    <property type="project" value="UniProtKB-KW"/>
</dbReference>
<protein>
    <recommendedName>
        <fullName evidence="11">Addiction module toxin, HicA family</fullName>
    </recommendedName>
</protein>